<dbReference type="InParanoid" id="C5KGJ3"/>
<dbReference type="OMA" id="PPKHERT"/>
<reference evidence="1 2" key="1">
    <citation type="submission" date="2008-07" db="EMBL/GenBank/DDBJ databases">
        <authorList>
            <person name="El-Sayed N."/>
            <person name="Caler E."/>
            <person name="Inman J."/>
            <person name="Amedeo P."/>
            <person name="Hass B."/>
            <person name="Wortman J."/>
        </authorList>
    </citation>
    <scope>NUCLEOTIDE SEQUENCE [LARGE SCALE GENOMIC DNA]</scope>
    <source>
        <strain evidence="2">ATCC 50983 / TXsc</strain>
    </source>
</reference>
<proteinExistence type="predicted"/>
<evidence type="ECO:0000313" key="2">
    <source>
        <dbReference type="Proteomes" id="UP000007800"/>
    </source>
</evidence>
<dbReference type="Proteomes" id="UP000007800">
    <property type="component" value="Unassembled WGS sequence"/>
</dbReference>
<dbReference type="EMBL" id="GG672918">
    <property type="protein sequence ID" value="EER16549.1"/>
    <property type="molecule type" value="Genomic_DNA"/>
</dbReference>
<organism evidence="2">
    <name type="scientific">Perkinsus marinus (strain ATCC 50983 / TXsc)</name>
    <dbReference type="NCBI Taxonomy" id="423536"/>
    <lineage>
        <taxon>Eukaryota</taxon>
        <taxon>Sar</taxon>
        <taxon>Alveolata</taxon>
        <taxon>Perkinsozoa</taxon>
        <taxon>Perkinsea</taxon>
        <taxon>Perkinsida</taxon>
        <taxon>Perkinsidae</taxon>
        <taxon>Perkinsus</taxon>
    </lineage>
</organism>
<dbReference type="AlphaFoldDB" id="C5KGJ3"/>
<accession>C5KGJ3</accession>
<keyword evidence="2" id="KW-1185">Reference proteome</keyword>
<dbReference type="PANTHER" id="PTHR24401:SF29">
    <property type="entry name" value="SI:CH211-243P7.3-RELATED"/>
    <property type="match status" value="1"/>
</dbReference>
<sequence>MTDYSIILGSYLTPTTSVRYIKPALDEIFRRHEAAGVDTPKLLYCDNNCCSQADTELSGSSGLRDIIPDGMMVRLDSFHLQQRLNREVVQQHVLCNKFKNDLRKAIFIENSSDCHALMSARAALGILGPPTKHERTKYISRRIPPPKELRERITTVVEVYAERDAAALQEWKASDDRRKLVEAGAGGWQLENPPPGTRFAPLLTSRFYSVLETQWRHIDRGCLSDCLEQGHAMKTGEAAYRGSSTLKLNTYRCARGSSGCENFHSQMAKAYASSNRVSCYLYNLRLLWLLHRHNRRACMRLGLKVPDESLTPRSVEALGSKVVQECYEDFRLASVDYELPKLGYEYCLSLDDLPVDLQEAQKNRPEGVAGFLEMLDGLENGEGDVEAIEKDADEGSSDSSMDDNDAVGMTSDIDYGHTVPQVPQLFISPTRENNSGDFAKRIRLKAASSTPDNYPVLHEVNSEMSRIFSKLRLEFPKASAAELRHKYMEEFFYVEKEAHKQEQRQPRALHPISLLQVEQWLSRDRKDMNFAAKHGSMTLESREQFNKLEFALRPQPTAPASYAEVVLNGDTRLDPGPRKVGVEDLEYELERQRQKKGSKRKRGKRIRKQLRRCKTCGELLRKGYNSHIYDENNRYGRCPLDRGVNIGAKEKKEAEVARLERIEVQIKANLAGAVVLDPDAPGRRCPRCGKAQFKVVKEDESGYAQKKWCPLLDTVESLIELESVQRERQRERWRKKNERRKASE</sequence>
<dbReference type="OrthoDB" id="8931359at2759"/>
<dbReference type="RefSeq" id="XP_002784753.1">
    <property type="nucleotide sequence ID" value="XM_002784707.1"/>
</dbReference>
<protein>
    <submittedName>
        <fullName evidence="1">Uncharacterized protein</fullName>
    </submittedName>
</protein>
<name>C5KGJ3_PERM5</name>
<dbReference type="GeneID" id="9063623"/>
<dbReference type="PANTHER" id="PTHR24401">
    <property type="entry name" value="SI:CH211-243P7.3-RELATED"/>
    <property type="match status" value="1"/>
</dbReference>
<evidence type="ECO:0000313" key="1">
    <source>
        <dbReference type="EMBL" id="EER16549.1"/>
    </source>
</evidence>
<gene>
    <name evidence="1" type="ORF">Pmar_PMAR021148</name>
</gene>